<reference evidence="1" key="1">
    <citation type="submission" date="2021-03" db="EMBL/GenBank/DDBJ databases">
        <title>Streptomyces poriferae sp. nov., a novel marine sponge-derived Actinobacteria species with anti-MRSA activity.</title>
        <authorList>
            <person name="Sandoval-Powers M."/>
            <person name="Kralova S."/>
            <person name="Nguyen G.-S."/>
            <person name="Fawwal D."/>
            <person name="Degnes K."/>
            <person name="Klinkenberg G."/>
            <person name="Sletta H."/>
            <person name="Wentzel A."/>
            <person name="Liles M.R."/>
        </authorList>
    </citation>
    <scope>NUCLEOTIDE SEQUENCE</scope>
    <source>
        <strain evidence="1">DSM 41794</strain>
    </source>
</reference>
<proteinExistence type="predicted"/>
<dbReference type="RefSeq" id="WP_206965937.1">
    <property type="nucleotide sequence ID" value="NZ_JAFLRJ010000269.1"/>
</dbReference>
<protein>
    <submittedName>
        <fullName evidence="1">Uncharacterized protein</fullName>
    </submittedName>
</protein>
<evidence type="ECO:0000313" key="1">
    <source>
        <dbReference type="EMBL" id="MBO0515268.1"/>
    </source>
</evidence>
<evidence type="ECO:0000313" key="2">
    <source>
        <dbReference type="Proteomes" id="UP000664167"/>
    </source>
</evidence>
<accession>A0A939JI89</accession>
<dbReference type="EMBL" id="JAFLRJ010000269">
    <property type="protein sequence ID" value="MBO0515268.1"/>
    <property type="molecule type" value="Genomic_DNA"/>
</dbReference>
<dbReference type="AlphaFoldDB" id="A0A939JI89"/>
<comment type="caution">
    <text evidence="1">The sequence shown here is derived from an EMBL/GenBank/DDBJ whole genome shotgun (WGS) entry which is preliminary data.</text>
</comment>
<dbReference type="Proteomes" id="UP000664167">
    <property type="component" value="Unassembled WGS sequence"/>
</dbReference>
<gene>
    <name evidence="1" type="ORF">J0695_26250</name>
</gene>
<name>A0A939JI89_9ACTN</name>
<organism evidence="1 2">
    <name type="scientific">Streptomyces beijiangensis</name>
    <dbReference type="NCBI Taxonomy" id="163361"/>
    <lineage>
        <taxon>Bacteria</taxon>
        <taxon>Bacillati</taxon>
        <taxon>Actinomycetota</taxon>
        <taxon>Actinomycetes</taxon>
        <taxon>Kitasatosporales</taxon>
        <taxon>Streptomycetaceae</taxon>
        <taxon>Streptomyces</taxon>
    </lineage>
</organism>
<keyword evidence="2" id="KW-1185">Reference proteome</keyword>
<sequence length="156" mass="16593">MKDGGSAAIAERAAEYVSDETWNALVKKHRRGGCDELAELARAILDGKKQLHALVGRAAGGLLGIFGRSRIERAYAVEFASRIPLPTDVKMAAAARALQIAGIYVCLLGAGDLSRCACLKDVFETEGKDRVKKLVQGAVEDWIELPRRLGDSGGGG</sequence>